<evidence type="ECO:0000313" key="2">
    <source>
        <dbReference type="Proteomes" id="UP000050795"/>
    </source>
</evidence>
<sequence>MQRIDELFEIRRTNLTDVKQIEELKDRVNLKGFGKISLVKLIERSTFSLCITDSEGVLAGHACFYDYPNGEEFPQDDWISIFSTKYRINNVTNTNSLFVHLLVLDSANEKMALCQMLKSAFNIAIQFTTYFCC</sequence>
<dbReference type="AlphaFoldDB" id="A0AA85K600"/>
<evidence type="ECO:0000313" key="3">
    <source>
        <dbReference type="WBParaSite" id="TREG1_63990.1"/>
    </source>
</evidence>
<keyword evidence="2" id="KW-1185">Reference proteome</keyword>
<dbReference type="PANTHER" id="PTHR21178">
    <property type="entry name" value="CILIA- AND FLAGELLA-ASSOCIATED PROTEIN 61"/>
    <property type="match status" value="1"/>
</dbReference>
<protein>
    <recommendedName>
        <fullName evidence="1">Cilia- and flagella-associated protein 61 N-terminal domain-containing protein</fullName>
    </recommendedName>
</protein>
<dbReference type="PANTHER" id="PTHR21178:SF8">
    <property type="entry name" value="CILIA- AND FLAGELLA-ASSOCIATED PROTEIN 61"/>
    <property type="match status" value="1"/>
</dbReference>
<organism evidence="2 3">
    <name type="scientific">Trichobilharzia regenti</name>
    <name type="common">Nasal bird schistosome</name>
    <dbReference type="NCBI Taxonomy" id="157069"/>
    <lineage>
        <taxon>Eukaryota</taxon>
        <taxon>Metazoa</taxon>
        <taxon>Spiralia</taxon>
        <taxon>Lophotrochozoa</taxon>
        <taxon>Platyhelminthes</taxon>
        <taxon>Trematoda</taxon>
        <taxon>Digenea</taxon>
        <taxon>Strigeidida</taxon>
        <taxon>Schistosomatoidea</taxon>
        <taxon>Schistosomatidae</taxon>
        <taxon>Trichobilharzia</taxon>
    </lineage>
</organism>
<evidence type="ECO:0000259" key="1">
    <source>
        <dbReference type="Pfam" id="PF16092"/>
    </source>
</evidence>
<dbReference type="InterPro" id="IPR032151">
    <property type="entry name" value="CFAP61_N"/>
</dbReference>
<proteinExistence type="predicted"/>
<reference evidence="2" key="1">
    <citation type="submission" date="2022-06" db="EMBL/GenBank/DDBJ databases">
        <authorList>
            <person name="Berger JAMES D."/>
            <person name="Berger JAMES D."/>
        </authorList>
    </citation>
    <scope>NUCLEOTIDE SEQUENCE [LARGE SCALE GENOMIC DNA]</scope>
</reference>
<dbReference type="Proteomes" id="UP000050795">
    <property type="component" value="Unassembled WGS sequence"/>
</dbReference>
<dbReference type="WBParaSite" id="TREG1_63990.1">
    <property type="protein sequence ID" value="TREG1_63990.1"/>
    <property type="gene ID" value="TREG1_63990"/>
</dbReference>
<reference evidence="3" key="2">
    <citation type="submission" date="2023-11" db="UniProtKB">
        <authorList>
            <consortium name="WormBaseParasite"/>
        </authorList>
    </citation>
    <scope>IDENTIFICATION</scope>
</reference>
<accession>A0AA85K600</accession>
<dbReference type="Pfam" id="PF16092">
    <property type="entry name" value="CFAP61_N"/>
    <property type="match status" value="1"/>
</dbReference>
<dbReference type="InterPro" id="IPR038884">
    <property type="entry name" value="CFAP61"/>
</dbReference>
<name>A0AA85K600_TRIRE</name>
<feature type="domain" description="Cilia- and flagella-associated protein 61 N-terminal" evidence="1">
    <location>
        <begin position="10"/>
        <end position="126"/>
    </location>
</feature>